<reference evidence="7 8" key="1">
    <citation type="submission" date="2020-07" db="EMBL/GenBank/DDBJ databases">
        <title>Genome of Haloechinothrix sp.</title>
        <authorList>
            <person name="Tang S.-K."/>
            <person name="Yang L."/>
            <person name="Zhu W.-Y."/>
        </authorList>
    </citation>
    <scope>NUCLEOTIDE SEQUENCE [LARGE SCALE GENOMIC DNA]</scope>
    <source>
        <strain evidence="7 8">YIM 98757</strain>
    </source>
</reference>
<comment type="subcellular location">
    <subcellularLocation>
        <location evidence="1">Membrane</location>
        <topology evidence="1">Multi-pass membrane protein</topology>
    </subcellularLocation>
</comment>
<dbReference type="Pfam" id="PF02133">
    <property type="entry name" value="Transp_cyt_pur"/>
    <property type="match status" value="1"/>
</dbReference>
<dbReference type="GO" id="GO:0005886">
    <property type="term" value="C:plasma membrane"/>
    <property type="evidence" value="ECO:0007669"/>
    <property type="project" value="TreeGrafter"/>
</dbReference>
<feature type="transmembrane region" description="Helical" evidence="6">
    <location>
        <begin position="186"/>
        <end position="206"/>
    </location>
</feature>
<accession>A0A838AGI0</accession>
<proteinExistence type="inferred from homology"/>
<gene>
    <name evidence="7" type="ORF">H0B56_22140</name>
</gene>
<name>A0A838AGI0_9PSEU</name>
<evidence type="ECO:0000256" key="1">
    <source>
        <dbReference type="ARBA" id="ARBA00004141"/>
    </source>
</evidence>
<protein>
    <submittedName>
        <fullName evidence="7">NCS1 family nucleobase:cation symporter-1</fullName>
    </submittedName>
</protein>
<dbReference type="Proteomes" id="UP000582974">
    <property type="component" value="Unassembled WGS sequence"/>
</dbReference>
<evidence type="ECO:0000256" key="2">
    <source>
        <dbReference type="ARBA" id="ARBA00008974"/>
    </source>
</evidence>
<dbReference type="PANTHER" id="PTHR30618">
    <property type="entry name" value="NCS1 FAMILY PURINE/PYRIMIDINE TRANSPORTER"/>
    <property type="match status" value="1"/>
</dbReference>
<feature type="transmembrane region" description="Helical" evidence="6">
    <location>
        <begin position="113"/>
        <end position="139"/>
    </location>
</feature>
<dbReference type="EMBL" id="JACCKD010000010">
    <property type="protein sequence ID" value="MBA0128255.1"/>
    <property type="molecule type" value="Genomic_DNA"/>
</dbReference>
<keyword evidence="3 6" id="KW-0812">Transmembrane</keyword>
<evidence type="ECO:0000256" key="6">
    <source>
        <dbReference type="SAM" id="Phobius"/>
    </source>
</evidence>
<keyword evidence="5 6" id="KW-0472">Membrane</keyword>
<sequence length="485" mass="52060">MPADDPLAIQQHDPALYNGDLAPLSHGRRRWGAFEIFNVWSNDIQSLFGYTLAATLFISYGLNGWAVLTGIILAGFIVMFLVNLTGKMSVKYGIPFPVAARMSMGVHGAQFPALLRGIVAIFWYGVQTYFASTAIALLITAVFDVEGERTFLGMTSVGWVSYAIVAVFQLGLFLRGIKWITRYLDWAAPLVYGVMIALMLAIWIQAGSDLWGGLGSVFAGGGDYSGGPVTAFVAVVGTMIAYFAAVIINYGDFSRFVKTERKMKLGNLLGLPVSLAVFSFLALVITAGSGVLYGEALTNPTDIVERVDNTWLTVIAALTFFVATVGINLVANFIPPAYDLANMIPARITARTGGIITATIAFVIGGLWVSVISQMGIAQFVDTLGAVLAPLYGILVADYYLIRRQRVQLQELFSTDPAGTYYFTKGWNVRALAAFGIAAVFSVATVWVPALEELSGFAWILGAAIGGAAHFLFMRPTAHAAAPTS</sequence>
<dbReference type="InterPro" id="IPR045225">
    <property type="entry name" value="Uracil/uridine/allantoin_perm"/>
</dbReference>
<feature type="transmembrane region" description="Helical" evidence="6">
    <location>
        <begin position="456"/>
        <end position="473"/>
    </location>
</feature>
<dbReference type="AlphaFoldDB" id="A0A838AGI0"/>
<feature type="transmembrane region" description="Helical" evidence="6">
    <location>
        <begin position="226"/>
        <end position="248"/>
    </location>
</feature>
<feature type="transmembrane region" description="Helical" evidence="6">
    <location>
        <begin position="311"/>
        <end position="334"/>
    </location>
</feature>
<feature type="transmembrane region" description="Helical" evidence="6">
    <location>
        <begin position="57"/>
        <end position="82"/>
    </location>
</feature>
<organism evidence="7 8">
    <name type="scientific">Haloechinothrix aidingensis</name>
    <dbReference type="NCBI Taxonomy" id="2752311"/>
    <lineage>
        <taxon>Bacteria</taxon>
        <taxon>Bacillati</taxon>
        <taxon>Actinomycetota</taxon>
        <taxon>Actinomycetes</taxon>
        <taxon>Pseudonocardiales</taxon>
        <taxon>Pseudonocardiaceae</taxon>
        <taxon>Haloechinothrix</taxon>
    </lineage>
</organism>
<dbReference type="PANTHER" id="PTHR30618:SF6">
    <property type="entry name" value="NCS1 FAMILY NUCLEOBASE:CATION SYMPORTER-1"/>
    <property type="match status" value="1"/>
</dbReference>
<feature type="transmembrane region" description="Helical" evidence="6">
    <location>
        <begin position="355"/>
        <end position="377"/>
    </location>
</feature>
<dbReference type="GO" id="GO:0015205">
    <property type="term" value="F:nucleobase transmembrane transporter activity"/>
    <property type="evidence" value="ECO:0007669"/>
    <property type="project" value="TreeGrafter"/>
</dbReference>
<dbReference type="InterPro" id="IPR001248">
    <property type="entry name" value="Pur-cyt_permease"/>
</dbReference>
<feature type="transmembrane region" description="Helical" evidence="6">
    <location>
        <begin position="383"/>
        <end position="402"/>
    </location>
</feature>
<evidence type="ECO:0000313" key="8">
    <source>
        <dbReference type="Proteomes" id="UP000582974"/>
    </source>
</evidence>
<feature type="transmembrane region" description="Helical" evidence="6">
    <location>
        <begin position="268"/>
        <end position="291"/>
    </location>
</feature>
<dbReference type="CDD" id="cd11555">
    <property type="entry name" value="SLC-NCS1sbd_u1"/>
    <property type="match status" value="1"/>
</dbReference>
<evidence type="ECO:0000256" key="3">
    <source>
        <dbReference type="ARBA" id="ARBA00022692"/>
    </source>
</evidence>
<evidence type="ECO:0000256" key="4">
    <source>
        <dbReference type="ARBA" id="ARBA00022989"/>
    </source>
</evidence>
<comment type="caution">
    <text evidence="7">The sequence shown here is derived from an EMBL/GenBank/DDBJ whole genome shotgun (WGS) entry which is preliminary data.</text>
</comment>
<evidence type="ECO:0000313" key="7">
    <source>
        <dbReference type="EMBL" id="MBA0128255.1"/>
    </source>
</evidence>
<feature type="transmembrane region" description="Helical" evidence="6">
    <location>
        <begin position="151"/>
        <end position="174"/>
    </location>
</feature>
<dbReference type="Gene3D" id="1.10.4160.10">
    <property type="entry name" value="Hydantoin permease"/>
    <property type="match status" value="1"/>
</dbReference>
<keyword evidence="4 6" id="KW-1133">Transmembrane helix</keyword>
<feature type="transmembrane region" description="Helical" evidence="6">
    <location>
        <begin position="431"/>
        <end position="450"/>
    </location>
</feature>
<evidence type="ECO:0000256" key="5">
    <source>
        <dbReference type="ARBA" id="ARBA00023136"/>
    </source>
</evidence>
<keyword evidence="8" id="KW-1185">Reference proteome</keyword>
<comment type="similarity">
    <text evidence="2">Belongs to the purine-cytosine permease (2.A.39) family.</text>
</comment>